<dbReference type="Gene3D" id="3.40.50.2300">
    <property type="match status" value="1"/>
</dbReference>
<dbReference type="SUPFAM" id="SSF52172">
    <property type="entry name" value="CheY-like"/>
    <property type="match status" value="1"/>
</dbReference>
<dbReference type="InterPro" id="IPR039420">
    <property type="entry name" value="WalR-like"/>
</dbReference>
<protein>
    <submittedName>
        <fullName evidence="10">DNA-binding response regulator</fullName>
    </submittedName>
</protein>
<dbReference type="InterPro" id="IPR001789">
    <property type="entry name" value="Sig_transdc_resp-reg_receiver"/>
</dbReference>
<evidence type="ECO:0000313" key="11">
    <source>
        <dbReference type="Proteomes" id="UP000275137"/>
    </source>
</evidence>
<dbReference type="GO" id="GO:0005829">
    <property type="term" value="C:cytosol"/>
    <property type="evidence" value="ECO:0007669"/>
    <property type="project" value="TreeGrafter"/>
</dbReference>
<feature type="domain" description="Response regulatory" evidence="8">
    <location>
        <begin position="4"/>
        <end position="118"/>
    </location>
</feature>
<dbReference type="PROSITE" id="PS50110">
    <property type="entry name" value="RESPONSE_REGULATORY"/>
    <property type="match status" value="1"/>
</dbReference>
<reference evidence="10 11" key="1">
    <citation type="submission" date="2018-10" db="EMBL/GenBank/DDBJ databases">
        <authorList>
            <person name="Chen W.-M."/>
        </authorList>
    </citation>
    <scope>NUCLEOTIDE SEQUENCE [LARGE SCALE GENOMIC DNA]</scope>
    <source>
        <strain evidence="10 11">H-5</strain>
    </source>
</reference>
<dbReference type="PROSITE" id="PS51755">
    <property type="entry name" value="OMPR_PHOB"/>
    <property type="match status" value="1"/>
</dbReference>
<keyword evidence="3" id="KW-0805">Transcription regulation</keyword>
<evidence type="ECO:0000256" key="7">
    <source>
        <dbReference type="PROSITE-ProRule" id="PRU01091"/>
    </source>
</evidence>
<feature type="modified residue" description="4-aspartylphosphate" evidence="6">
    <location>
        <position position="53"/>
    </location>
</feature>
<evidence type="ECO:0000256" key="5">
    <source>
        <dbReference type="ARBA" id="ARBA00023163"/>
    </source>
</evidence>
<dbReference type="CDD" id="cd17574">
    <property type="entry name" value="REC_OmpR"/>
    <property type="match status" value="1"/>
</dbReference>
<dbReference type="Proteomes" id="UP000275137">
    <property type="component" value="Unassembled WGS sequence"/>
</dbReference>
<organism evidence="10 11">
    <name type="scientific">Pseudomethylobacillus aquaticus</name>
    <dbReference type="NCBI Taxonomy" id="2676064"/>
    <lineage>
        <taxon>Bacteria</taxon>
        <taxon>Pseudomonadati</taxon>
        <taxon>Pseudomonadota</taxon>
        <taxon>Betaproteobacteria</taxon>
        <taxon>Nitrosomonadales</taxon>
        <taxon>Methylophilaceae</taxon>
        <taxon>Pseudomethylobacillus</taxon>
    </lineage>
</organism>
<dbReference type="Pfam" id="PF00072">
    <property type="entry name" value="Response_reg"/>
    <property type="match status" value="1"/>
</dbReference>
<keyword evidence="11" id="KW-1185">Reference proteome</keyword>
<dbReference type="RefSeq" id="WP_123236080.1">
    <property type="nucleotide sequence ID" value="NZ_RJVP01000001.1"/>
</dbReference>
<dbReference type="GO" id="GO:0000156">
    <property type="term" value="F:phosphorelay response regulator activity"/>
    <property type="evidence" value="ECO:0007669"/>
    <property type="project" value="TreeGrafter"/>
</dbReference>
<dbReference type="SMART" id="SM00448">
    <property type="entry name" value="REC"/>
    <property type="match status" value="1"/>
</dbReference>
<keyword evidence="1 6" id="KW-0597">Phosphoprotein</keyword>
<evidence type="ECO:0000256" key="3">
    <source>
        <dbReference type="ARBA" id="ARBA00023015"/>
    </source>
</evidence>
<dbReference type="SUPFAM" id="SSF46894">
    <property type="entry name" value="C-terminal effector domain of the bipartite response regulators"/>
    <property type="match status" value="1"/>
</dbReference>
<sequence length="228" mass="25189">MKFHILVVEDNADLRDSIVETLQAHGHHVLAVECAEEVAETRLPATFDLMIADVGLPGEDGISLSRRIRLTHPNIGIIMLTARVSQADRLAGYECGADIYLTKPASQQELLAAIHVLMRRVIPAETSAQSLLLDIKTFTLSKGQATVKLTAREVTLLLAFLRASDHRLESWQIIEILELDELADPKASAEVQIVRLRKKINEVLQDAASSIQSLRGWGYQLGVTINIL</sequence>
<evidence type="ECO:0000313" key="10">
    <source>
        <dbReference type="EMBL" id="ROH88086.1"/>
    </source>
</evidence>
<evidence type="ECO:0000256" key="4">
    <source>
        <dbReference type="ARBA" id="ARBA00023125"/>
    </source>
</evidence>
<name>A0A3N0V5L8_9PROT</name>
<dbReference type="InterPro" id="IPR011006">
    <property type="entry name" value="CheY-like_superfamily"/>
</dbReference>
<evidence type="ECO:0000256" key="2">
    <source>
        <dbReference type="ARBA" id="ARBA00023012"/>
    </source>
</evidence>
<dbReference type="Pfam" id="PF00486">
    <property type="entry name" value="Trans_reg_C"/>
    <property type="match status" value="1"/>
</dbReference>
<dbReference type="GO" id="GO:0000976">
    <property type="term" value="F:transcription cis-regulatory region binding"/>
    <property type="evidence" value="ECO:0007669"/>
    <property type="project" value="TreeGrafter"/>
</dbReference>
<proteinExistence type="predicted"/>
<evidence type="ECO:0000256" key="1">
    <source>
        <dbReference type="ARBA" id="ARBA00022553"/>
    </source>
</evidence>
<dbReference type="InterPro" id="IPR036388">
    <property type="entry name" value="WH-like_DNA-bd_sf"/>
</dbReference>
<dbReference type="AlphaFoldDB" id="A0A3N0V5L8"/>
<keyword evidence="4 7" id="KW-0238">DNA-binding</keyword>
<dbReference type="InterPro" id="IPR001867">
    <property type="entry name" value="OmpR/PhoB-type_DNA-bd"/>
</dbReference>
<dbReference type="PANTHER" id="PTHR48111">
    <property type="entry name" value="REGULATOR OF RPOS"/>
    <property type="match status" value="1"/>
</dbReference>
<gene>
    <name evidence="10" type="ORF">ED236_00970</name>
</gene>
<dbReference type="Gene3D" id="1.10.10.10">
    <property type="entry name" value="Winged helix-like DNA-binding domain superfamily/Winged helix DNA-binding domain"/>
    <property type="match status" value="1"/>
</dbReference>
<evidence type="ECO:0000259" key="9">
    <source>
        <dbReference type="PROSITE" id="PS51755"/>
    </source>
</evidence>
<evidence type="ECO:0000259" key="8">
    <source>
        <dbReference type="PROSITE" id="PS50110"/>
    </source>
</evidence>
<dbReference type="EMBL" id="RJVP01000001">
    <property type="protein sequence ID" value="ROH88086.1"/>
    <property type="molecule type" value="Genomic_DNA"/>
</dbReference>
<accession>A0A3N0V5L8</accession>
<keyword evidence="5" id="KW-0804">Transcription</keyword>
<keyword evidence="2" id="KW-0902">Two-component regulatory system</keyword>
<dbReference type="GO" id="GO:0032993">
    <property type="term" value="C:protein-DNA complex"/>
    <property type="evidence" value="ECO:0007669"/>
    <property type="project" value="TreeGrafter"/>
</dbReference>
<dbReference type="SMART" id="SM00862">
    <property type="entry name" value="Trans_reg_C"/>
    <property type="match status" value="1"/>
</dbReference>
<dbReference type="PANTHER" id="PTHR48111:SF1">
    <property type="entry name" value="TWO-COMPONENT RESPONSE REGULATOR ORR33"/>
    <property type="match status" value="1"/>
</dbReference>
<evidence type="ECO:0000256" key="6">
    <source>
        <dbReference type="PROSITE-ProRule" id="PRU00169"/>
    </source>
</evidence>
<feature type="domain" description="OmpR/PhoB-type" evidence="9">
    <location>
        <begin position="123"/>
        <end position="223"/>
    </location>
</feature>
<dbReference type="GO" id="GO:0006355">
    <property type="term" value="P:regulation of DNA-templated transcription"/>
    <property type="evidence" value="ECO:0007669"/>
    <property type="project" value="InterPro"/>
</dbReference>
<comment type="caution">
    <text evidence="10">The sequence shown here is derived from an EMBL/GenBank/DDBJ whole genome shotgun (WGS) entry which is preliminary data.</text>
</comment>
<feature type="DNA-binding region" description="OmpR/PhoB-type" evidence="7">
    <location>
        <begin position="123"/>
        <end position="223"/>
    </location>
</feature>
<dbReference type="InterPro" id="IPR016032">
    <property type="entry name" value="Sig_transdc_resp-reg_C-effctor"/>
</dbReference>